<proteinExistence type="predicted"/>
<gene>
    <name evidence="1" type="ORF">GTQ45_10055</name>
</gene>
<dbReference type="Gene3D" id="1.20.910.10">
    <property type="entry name" value="Heme oxygenase-like"/>
    <property type="match status" value="1"/>
</dbReference>
<evidence type="ECO:0000313" key="1">
    <source>
        <dbReference type="EMBL" id="NBG96073.1"/>
    </source>
</evidence>
<dbReference type="RefSeq" id="WP_160588010.1">
    <property type="nucleotide sequence ID" value="NZ_BMHN01000001.1"/>
</dbReference>
<dbReference type="SUPFAM" id="SSF48613">
    <property type="entry name" value="Heme oxygenase-like"/>
    <property type="match status" value="1"/>
</dbReference>
<dbReference type="EMBL" id="WXYQ01000006">
    <property type="protein sequence ID" value="NBG96073.1"/>
    <property type="molecule type" value="Genomic_DNA"/>
</dbReference>
<organism evidence="1 2">
    <name type="scientific">Pyruvatibacter mobilis</name>
    <dbReference type="NCBI Taxonomy" id="1712261"/>
    <lineage>
        <taxon>Bacteria</taxon>
        <taxon>Pseudomonadati</taxon>
        <taxon>Pseudomonadota</taxon>
        <taxon>Alphaproteobacteria</taxon>
        <taxon>Hyphomicrobiales</taxon>
        <taxon>Parvibaculaceae</taxon>
        <taxon>Pyruvatibacter</taxon>
    </lineage>
</organism>
<dbReference type="CDD" id="cd19166">
    <property type="entry name" value="HemeO-bac"/>
    <property type="match status" value="1"/>
</dbReference>
<accession>A0A845QBV8</accession>
<comment type="caution">
    <text evidence="1">The sequence shown here is derived from an EMBL/GenBank/DDBJ whole genome shotgun (WGS) entry which is preliminary data.</text>
</comment>
<reference evidence="1 2" key="1">
    <citation type="journal article" date="2016" name="Int. J. Syst. Evol. Microbiol.">
        <title>Pyruvatibacter mobilis gen. nov., sp. nov., a marine bacterium from the culture broth of Picochlorum sp. 122.</title>
        <authorList>
            <person name="Wang G."/>
            <person name="Tang M."/>
            <person name="Wu H."/>
            <person name="Dai S."/>
            <person name="Li T."/>
            <person name="Chen C."/>
            <person name="He H."/>
            <person name="Fan J."/>
            <person name="Xiang W."/>
            <person name="Li X."/>
        </authorList>
    </citation>
    <scope>NUCLEOTIDE SEQUENCE [LARGE SCALE GENOMIC DNA]</scope>
    <source>
        <strain evidence="1 2">GYP-11</strain>
    </source>
</reference>
<keyword evidence="2" id="KW-1185">Reference proteome</keyword>
<dbReference type="InterPro" id="IPR016084">
    <property type="entry name" value="Haem_Oase-like_multi-hlx"/>
</dbReference>
<dbReference type="OrthoDB" id="9149607at2"/>
<dbReference type="GeneID" id="300654784"/>
<protein>
    <recommendedName>
        <fullName evidence="3">Heme oxygenase</fullName>
    </recommendedName>
</protein>
<evidence type="ECO:0000313" key="2">
    <source>
        <dbReference type="Proteomes" id="UP000470384"/>
    </source>
</evidence>
<name>A0A845QBV8_9HYPH</name>
<dbReference type="Proteomes" id="UP000470384">
    <property type="component" value="Unassembled WGS sequence"/>
</dbReference>
<sequence length="199" mass="21340">MSSIGVPPIPAANSIFLRDRLRAETRPAHDALDTRLAHVDVSSVDGLAVFLRMQARALGVLSECDAGNISKLMIVDLAHRARTDLAVLGHQVPPVAVPPVDAARLHPDAVDYVLAGSRLGNAMLKKRWRSSTQPDVRHAAAFFTAPDYLDVWKTFCTGAGRGDARLPGNETIVTDARAVFALFSHYAADAAEEKVPALA</sequence>
<evidence type="ECO:0008006" key="3">
    <source>
        <dbReference type="Google" id="ProtNLM"/>
    </source>
</evidence>
<dbReference type="AlphaFoldDB" id="A0A845QBV8"/>